<dbReference type="Proteomes" id="UP000279029">
    <property type="component" value="Chromosome"/>
</dbReference>
<keyword evidence="5" id="KW-1185">Reference proteome</keyword>
<dbReference type="InterPro" id="IPR000462">
    <property type="entry name" value="CDP-OH_P_trans"/>
</dbReference>
<dbReference type="KEGG" id="cbar:PATL70BA_3227"/>
<reference evidence="4 5" key="1">
    <citation type="submission" date="2018-09" db="EMBL/GenBank/DDBJ databases">
        <authorList>
            <person name="Postec A."/>
        </authorList>
    </citation>
    <scope>NUCLEOTIDE SEQUENCE [LARGE SCALE GENOMIC DNA]</scope>
    <source>
        <strain evidence="4">70B-A</strain>
    </source>
</reference>
<dbReference type="GO" id="GO:0016780">
    <property type="term" value="F:phosphotransferase activity, for other substituted phosphate groups"/>
    <property type="evidence" value="ECO:0007669"/>
    <property type="project" value="InterPro"/>
</dbReference>
<evidence type="ECO:0000256" key="2">
    <source>
        <dbReference type="RuleBase" id="RU003750"/>
    </source>
</evidence>
<comment type="similarity">
    <text evidence="2">Belongs to the CDP-alcohol phosphatidyltransferase class-I family.</text>
</comment>
<dbReference type="GO" id="GO:0016020">
    <property type="term" value="C:membrane"/>
    <property type="evidence" value="ECO:0007669"/>
    <property type="project" value="InterPro"/>
</dbReference>
<evidence type="ECO:0000313" key="5">
    <source>
        <dbReference type="Proteomes" id="UP000279029"/>
    </source>
</evidence>
<name>A0A3P7P6I6_9FIRM</name>
<evidence type="ECO:0000313" key="4">
    <source>
        <dbReference type="EMBL" id="VDN49150.1"/>
    </source>
</evidence>
<dbReference type="EMBL" id="LR130778">
    <property type="protein sequence ID" value="VDN49150.1"/>
    <property type="molecule type" value="Genomic_DNA"/>
</dbReference>
<dbReference type="PROSITE" id="PS00379">
    <property type="entry name" value="CDP_ALCOHOL_P_TRANSF"/>
    <property type="match status" value="1"/>
</dbReference>
<dbReference type="GO" id="GO:0008654">
    <property type="term" value="P:phospholipid biosynthetic process"/>
    <property type="evidence" value="ECO:0007669"/>
    <property type="project" value="InterPro"/>
</dbReference>
<keyword evidence="3" id="KW-0472">Membrane</keyword>
<proteinExistence type="inferred from homology"/>
<keyword evidence="1 2" id="KW-0808">Transferase</keyword>
<dbReference type="InterPro" id="IPR043130">
    <property type="entry name" value="CDP-OH_PTrfase_TM_dom"/>
</dbReference>
<dbReference type="InterPro" id="IPR048254">
    <property type="entry name" value="CDP_ALCOHOL_P_TRANSF_CS"/>
</dbReference>
<keyword evidence="3" id="KW-1133">Transmembrane helix</keyword>
<feature type="transmembrane region" description="Helical" evidence="3">
    <location>
        <begin position="118"/>
        <end position="136"/>
    </location>
</feature>
<gene>
    <name evidence="4" type="ORF">PATL70BA_3227</name>
</gene>
<evidence type="ECO:0000256" key="1">
    <source>
        <dbReference type="ARBA" id="ARBA00022679"/>
    </source>
</evidence>
<evidence type="ECO:0008006" key="6">
    <source>
        <dbReference type="Google" id="ProtNLM"/>
    </source>
</evidence>
<feature type="transmembrane region" description="Helical" evidence="3">
    <location>
        <begin position="86"/>
        <end position="106"/>
    </location>
</feature>
<dbReference type="Pfam" id="PF01066">
    <property type="entry name" value="CDP-OH_P_transf"/>
    <property type="match status" value="1"/>
</dbReference>
<protein>
    <recommendedName>
        <fullName evidence="6">CDP-diacylglycerol--glycerol-3-phosphate 1-phosphatidyltransferase</fullName>
    </recommendedName>
</protein>
<dbReference type="OrthoDB" id="9796672at2"/>
<sequence length="180" mass="20293">MKYIANYITLSRIILSFTLLLFEPFSIVFNTIYIVSGLSDILDGYIARISGTASTIGARLDSVADLIMVTVVLYKYYPLVILSEKIYFWILGIILIRVLSLTVVYIKFRELGILHSYGNKFTGIALFMTPLLIQIIPVHTTAYLLCIFGSVSAVEELVIHLKSMKLDLNAKSLLTYARRV</sequence>
<feature type="transmembrane region" description="Helical" evidence="3">
    <location>
        <begin position="12"/>
        <end position="35"/>
    </location>
</feature>
<dbReference type="AlphaFoldDB" id="A0A3P7P6I6"/>
<keyword evidence="3" id="KW-0812">Transmembrane</keyword>
<accession>A0A3P7P6I6</accession>
<organism evidence="4 5">
    <name type="scientific">Petrocella atlantisensis</name>
    <dbReference type="NCBI Taxonomy" id="2173034"/>
    <lineage>
        <taxon>Bacteria</taxon>
        <taxon>Bacillati</taxon>
        <taxon>Bacillota</taxon>
        <taxon>Clostridia</taxon>
        <taxon>Lachnospirales</taxon>
        <taxon>Vallitaleaceae</taxon>
        <taxon>Petrocella</taxon>
    </lineage>
</organism>
<evidence type="ECO:0000256" key="3">
    <source>
        <dbReference type="SAM" id="Phobius"/>
    </source>
</evidence>
<dbReference type="Gene3D" id="1.20.120.1760">
    <property type="match status" value="1"/>
</dbReference>
<dbReference type="RefSeq" id="WP_125138172.1">
    <property type="nucleotide sequence ID" value="NZ_LR130778.1"/>
</dbReference>